<keyword evidence="1" id="KW-0812">Transmembrane</keyword>
<keyword evidence="1" id="KW-0472">Membrane</keyword>
<evidence type="ECO:0000313" key="3">
    <source>
        <dbReference type="Proteomes" id="UP001324287"/>
    </source>
</evidence>
<accession>A0ABZ1ATE9</accession>
<protein>
    <submittedName>
        <fullName evidence="2">Uncharacterized protein</fullName>
    </submittedName>
</protein>
<feature type="transmembrane region" description="Helical" evidence="1">
    <location>
        <begin position="32"/>
        <end position="55"/>
    </location>
</feature>
<dbReference type="EMBL" id="CP141261">
    <property type="protein sequence ID" value="WRL61856.1"/>
    <property type="molecule type" value="Genomic_DNA"/>
</dbReference>
<dbReference type="RefSeq" id="WP_324273216.1">
    <property type="nucleotide sequence ID" value="NZ_CP141261.1"/>
</dbReference>
<dbReference type="Proteomes" id="UP001324287">
    <property type="component" value="Chromosome"/>
</dbReference>
<evidence type="ECO:0000256" key="1">
    <source>
        <dbReference type="SAM" id="Phobius"/>
    </source>
</evidence>
<name>A0ABZ1ATE9_9ACTN</name>
<feature type="transmembrane region" description="Helical" evidence="1">
    <location>
        <begin position="94"/>
        <end position="117"/>
    </location>
</feature>
<sequence>MALSLYAVETVFHLAAVVDSHALHEGHAAPVAFTHLGLAAVLYPVSGLAVAYLATTLARIQGGLRRVVAVFGIVGGLAHAVVVPLTFLSPDTEFTPLFAVAGVLLALWALGTAATGAGAEKTTATREFASVG</sequence>
<keyword evidence="1" id="KW-1133">Transmembrane helix</keyword>
<keyword evidence="3" id="KW-1185">Reference proteome</keyword>
<evidence type="ECO:0000313" key="2">
    <source>
        <dbReference type="EMBL" id="WRL61856.1"/>
    </source>
</evidence>
<reference evidence="2 3" key="1">
    <citation type="submission" date="2023-12" db="EMBL/GenBank/DDBJ databases">
        <title>Blastococcus brunescens sp. nov., an actonobacterium isolated from sandstone collected in sahara desert.</title>
        <authorList>
            <person name="Gtari M."/>
            <person name="Ghodhbane F."/>
        </authorList>
    </citation>
    <scope>NUCLEOTIDE SEQUENCE [LARGE SCALE GENOMIC DNA]</scope>
    <source>
        <strain evidence="2 3">BMG 8361</strain>
    </source>
</reference>
<gene>
    <name evidence="2" type="ORF">U6N30_17215</name>
</gene>
<feature type="transmembrane region" description="Helical" evidence="1">
    <location>
        <begin position="67"/>
        <end position="88"/>
    </location>
</feature>
<proteinExistence type="predicted"/>
<organism evidence="2 3">
    <name type="scientific">Blastococcus brunescens</name>
    <dbReference type="NCBI Taxonomy" id="1564165"/>
    <lineage>
        <taxon>Bacteria</taxon>
        <taxon>Bacillati</taxon>
        <taxon>Actinomycetota</taxon>
        <taxon>Actinomycetes</taxon>
        <taxon>Geodermatophilales</taxon>
        <taxon>Geodermatophilaceae</taxon>
        <taxon>Blastococcus</taxon>
    </lineage>
</organism>